<evidence type="ECO:0008006" key="3">
    <source>
        <dbReference type="Google" id="ProtNLM"/>
    </source>
</evidence>
<keyword evidence="2" id="KW-1185">Reference proteome</keyword>
<reference evidence="1 2" key="1">
    <citation type="submission" date="2023-06" db="EMBL/GenBank/DDBJ databases">
        <title>Rock-solubilizing bacteria, Microbacterium invictum, promotes re-establishment of vegetation in rocky wasteland by accelerating rock bio-weathering and reshaping soil bacterial community.</title>
        <authorList>
            <person name="Liu C."/>
        </authorList>
    </citation>
    <scope>NUCLEOTIDE SEQUENCE [LARGE SCALE GENOMIC DNA]</scope>
    <source>
        <strain evidence="1 2">X-18</strain>
    </source>
</reference>
<accession>A0ABZ0VJM0</accession>
<gene>
    <name evidence="1" type="ORF">T9R20_08465</name>
</gene>
<proteinExistence type="predicted"/>
<sequence>MARGAGSISLLIDSPLQTLARSLRAVGPETRKQINAATKSAANPIWKQETAGRALTKMQQEGLVSTASVGVSSRNVTLRAGGLTFKGGRSADRITGALEFGGGAGKVIRVRSRKGKQYTRRLGPAFGPQYRNGRVAYPAARDSIPRFASLWVQTARRTIHGQIEKGV</sequence>
<organism evidence="1 2">
    <name type="scientific">Microbacterium invictum</name>
    <dbReference type="NCBI Taxonomy" id="515415"/>
    <lineage>
        <taxon>Bacteria</taxon>
        <taxon>Bacillati</taxon>
        <taxon>Actinomycetota</taxon>
        <taxon>Actinomycetes</taxon>
        <taxon>Micrococcales</taxon>
        <taxon>Microbacteriaceae</taxon>
        <taxon>Microbacterium</taxon>
    </lineage>
</organism>
<protein>
    <recommendedName>
        <fullName evidence="3">HK97 gp10 family phage protein</fullName>
    </recommendedName>
</protein>
<evidence type="ECO:0000313" key="2">
    <source>
        <dbReference type="Proteomes" id="UP001324533"/>
    </source>
</evidence>
<dbReference type="EMBL" id="CP139779">
    <property type="protein sequence ID" value="WQB71962.1"/>
    <property type="molecule type" value="Genomic_DNA"/>
</dbReference>
<dbReference type="RefSeq" id="WP_322412073.1">
    <property type="nucleotide sequence ID" value="NZ_CP139779.1"/>
</dbReference>
<name>A0ABZ0VJM0_9MICO</name>
<evidence type="ECO:0000313" key="1">
    <source>
        <dbReference type="EMBL" id="WQB71962.1"/>
    </source>
</evidence>
<dbReference type="Proteomes" id="UP001324533">
    <property type="component" value="Chromosome"/>
</dbReference>